<keyword evidence="1" id="KW-0479">Metal-binding</keyword>
<keyword evidence="5" id="KW-0812">Transmembrane</keyword>
<evidence type="ECO:0000259" key="6">
    <source>
        <dbReference type="SMART" id="SM00906"/>
    </source>
</evidence>
<keyword evidence="5" id="KW-1133">Transmembrane helix</keyword>
<proteinExistence type="predicted"/>
<dbReference type="EMBL" id="JANBVN010000085">
    <property type="protein sequence ID" value="KAJ9148751.1"/>
    <property type="molecule type" value="Genomic_DNA"/>
</dbReference>
<reference evidence="7" key="1">
    <citation type="submission" date="2022-07" db="EMBL/GenBank/DDBJ databases">
        <title>Fungi with potential for degradation of polypropylene.</title>
        <authorList>
            <person name="Gostincar C."/>
        </authorList>
    </citation>
    <scope>NUCLEOTIDE SEQUENCE</scope>
    <source>
        <strain evidence="7">EXF-13287</strain>
    </source>
</reference>
<evidence type="ECO:0000256" key="2">
    <source>
        <dbReference type="ARBA" id="ARBA00023015"/>
    </source>
</evidence>
<dbReference type="Gene3D" id="4.10.240.10">
    <property type="entry name" value="Zn(2)-C6 fungal-type DNA-binding domain"/>
    <property type="match status" value="1"/>
</dbReference>
<dbReference type="CDD" id="cd00067">
    <property type="entry name" value="GAL4"/>
    <property type="match status" value="1"/>
</dbReference>
<evidence type="ECO:0000256" key="5">
    <source>
        <dbReference type="SAM" id="Phobius"/>
    </source>
</evidence>
<keyword evidence="2" id="KW-0805">Transcription regulation</keyword>
<dbReference type="GO" id="GO:0000981">
    <property type="term" value="F:DNA-binding transcription factor activity, RNA polymerase II-specific"/>
    <property type="evidence" value="ECO:0007669"/>
    <property type="project" value="InterPro"/>
</dbReference>
<evidence type="ECO:0000313" key="7">
    <source>
        <dbReference type="EMBL" id="KAJ9148751.1"/>
    </source>
</evidence>
<dbReference type="InterPro" id="IPR036864">
    <property type="entry name" value="Zn2-C6_fun-type_DNA-bd_sf"/>
</dbReference>
<keyword evidence="3" id="KW-0804">Transcription</keyword>
<protein>
    <submittedName>
        <fullName evidence="7">Filamentous growth regulator 27</fullName>
    </submittedName>
</protein>
<dbReference type="GO" id="GO:0005634">
    <property type="term" value="C:nucleus"/>
    <property type="evidence" value="ECO:0007669"/>
    <property type="project" value="TreeGrafter"/>
</dbReference>
<evidence type="ECO:0000256" key="3">
    <source>
        <dbReference type="ARBA" id="ARBA00023163"/>
    </source>
</evidence>
<evidence type="ECO:0000313" key="8">
    <source>
        <dbReference type="Proteomes" id="UP001174691"/>
    </source>
</evidence>
<evidence type="ECO:0000256" key="1">
    <source>
        <dbReference type="ARBA" id="ARBA00022723"/>
    </source>
</evidence>
<dbReference type="Proteomes" id="UP001174691">
    <property type="component" value="Unassembled WGS sequence"/>
</dbReference>
<keyword evidence="5" id="KW-0472">Membrane</keyword>
<dbReference type="GO" id="GO:0008270">
    <property type="term" value="F:zinc ion binding"/>
    <property type="evidence" value="ECO:0007669"/>
    <property type="project" value="InterPro"/>
</dbReference>
<dbReference type="InterPro" id="IPR001138">
    <property type="entry name" value="Zn2Cys6_DnaBD"/>
</dbReference>
<dbReference type="AlphaFoldDB" id="A0AA38RFA5"/>
<accession>A0AA38RFA5</accession>
<comment type="caution">
    <text evidence="7">The sequence shown here is derived from an EMBL/GenBank/DDBJ whole genome shotgun (WGS) entry which is preliminary data.</text>
</comment>
<dbReference type="SMART" id="SM00906">
    <property type="entry name" value="Fungal_trans"/>
    <property type="match status" value="1"/>
</dbReference>
<dbReference type="GO" id="GO:0000978">
    <property type="term" value="F:RNA polymerase II cis-regulatory region sequence-specific DNA binding"/>
    <property type="evidence" value="ECO:0007669"/>
    <property type="project" value="TreeGrafter"/>
</dbReference>
<feature type="domain" description="Xylanolytic transcriptional activator regulatory" evidence="6">
    <location>
        <begin position="247"/>
        <end position="320"/>
    </location>
</feature>
<dbReference type="InterPro" id="IPR051127">
    <property type="entry name" value="Fungal_SecMet_Regulators"/>
</dbReference>
<dbReference type="GO" id="GO:0006351">
    <property type="term" value="P:DNA-templated transcription"/>
    <property type="evidence" value="ECO:0007669"/>
    <property type="project" value="InterPro"/>
</dbReference>
<name>A0AA38RFA5_9PEZI</name>
<dbReference type="InterPro" id="IPR007219">
    <property type="entry name" value="XnlR_reg_dom"/>
</dbReference>
<organism evidence="7 8">
    <name type="scientific">Coniochaeta hoffmannii</name>
    <dbReference type="NCBI Taxonomy" id="91930"/>
    <lineage>
        <taxon>Eukaryota</taxon>
        <taxon>Fungi</taxon>
        <taxon>Dikarya</taxon>
        <taxon>Ascomycota</taxon>
        <taxon>Pezizomycotina</taxon>
        <taxon>Sordariomycetes</taxon>
        <taxon>Sordariomycetidae</taxon>
        <taxon>Coniochaetales</taxon>
        <taxon>Coniochaetaceae</taxon>
        <taxon>Coniochaeta</taxon>
    </lineage>
</organism>
<dbReference type="PANTHER" id="PTHR47424:SF9">
    <property type="entry name" value="TAH-2"/>
    <property type="match status" value="1"/>
</dbReference>
<sequence>MDRSRTCSTRVANACDACKARKVKCDGSSPYSVAQRHLSYSASVAADAASSTAVEDHDETEVPREARLLWDSQGKLIFIGDCAPLSFFQTVRQLVTSSVDANAFSPQTSRYSVLENAYPKTSAHSTSRTAARPHVDTGRIPSSVMAYLSVTAGLVDLFDDARLVDEISLWAVQGQANDGPDNMISVVYYLVLANGHLGHDQQLSQLYFDFARDRALANIGGNMSIATVQAFLLTALYSLHACQINGAFLFFGLAVRAAYSIGVHRTEVNSRFGSEMHRQRDRLWKSLRVVDLFLSTSMGRPPATSDVDCTVPYRATDDNGQEVFDLLNASVQIFLIMETIVVEVYSKRKISLRQTEGISLDLREWSTRWLPRLKATVAKTVSADNASDLNGAAQVMSTYYYAVILVSRPFLMHEVYRRKTVDSQQTTPTPSGLTSAKARLADACIDAASLMVDPIHDLIQRGLMTQRAPVIVSWLFAASLVLGLGLIGGFGRVIEKHCRLSITALEFFAETDTHAMQYSLIAKSLLATALEHLDKKEAEERLKSTESSSRLFGLLPHDTSQNSNATSLPSLRQQLAESVALPYSNETVPSRARPTNWPGSSPGFSFDMDSAFMGLSDNLDRTPGFSVTGLSLDSDPDQTFGALNLFPLLENEGHIDLAHYF</sequence>
<keyword evidence="4" id="KW-0539">Nucleus</keyword>
<gene>
    <name evidence="7" type="ORF">NKR19_g5902</name>
</gene>
<feature type="transmembrane region" description="Helical" evidence="5">
    <location>
        <begin position="471"/>
        <end position="491"/>
    </location>
</feature>
<keyword evidence="8" id="KW-1185">Reference proteome</keyword>
<dbReference type="SUPFAM" id="SSF57701">
    <property type="entry name" value="Zn2/Cys6 DNA-binding domain"/>
    <property type="match status" value="1"/>
</dbReference>
<dbReference type="Pfam" id="PF04082">
    <property type="entry name" value="Fungal_trans"/>
    <property type="match status" value="1"/>
</dbReference>
<dbReference type="GO" id="GO:0000435">
    <property type="term" value="P:positive regulation of transcription from RNA polymerase II promoter by galactose"/>
    <property type="evidence" value="ECO:0007669"/>
    <property type="project" value="TreeGrafter"/>
</dbReference>
<dbReference type="CDD" id="cd12148">
    <property type="entry name" value="fungal_TF_MHR"/>
    <property type="match status" value="1"/>
</dbReference>
<dbReference type="PANTHER" id="PTHR47424">
    <property type="entry name" value="REGULATORY PROTEIN GAL4"/>
    <property type="match status" value="1"/>
</dbReference>
<evidence type="ECO:0000256" key="4">
    <source>
        <dbReference type="ARBA" id="ARBA00023242"/>
    </source>
</evidence>